<feature type="binding site" evidence="7">
    <location>
        <position position="131"/>
    </location>
    <ligand>
        <name>glyoxylate</name>
        <dbReference type="ChEBI" id="CHEBI:36655"/>
    </ligand>
</feature>
<evidence type="ECO:0000256" key="4">
    <source>
        <dbReference type="ARBA" id="ARBA00023002"/>
    </source>
</evidence>
<dbReference type="InterPro" id="IPR012133">
    <property type="entry name" value="Alpha-hydoxy_acid_DH_FMN"/>
</dbReference>
<dbReference type="AlphaFoldDB" id="A0A937VY10"/>
<feature type="binding site" evidence="7">
    <location>
        <position position="234"/>
    </location>
    <ligand>
        <name>glyoxylate</name>
        <dbReference type="ChEBI" id="CHEBI:36655"/>
    </ligand>
</feature>
<feature type="binding site" evidence="7">
    <location>
        <position position="157"/>
    </location>
    <ligand>
        <name>FMN</name>
        <dbReference type="ChEBI" id="CHEBI:58210"/>
    </ligand>
</feature>
<dbReference type="PROSITE" id="PS00557">
    <property type="entry name" value="FMN_HYDROXY_ACID_DH_1"/>
    <property type="match status" value="1"/>
</dbReference>
<dbReference type="GO" id="GO:0005886">
    <property type="term" value="C:plasma membrane"/>
    <property type="evidence" value="ECO:0007669"/>
    <property type="project" value="TreeGrafter"/>
</dbReference>
<keyword evidence="4" id="KW-0560">Oxidoreductase</keyword>
<sequence>MSLDFVSNEEIIQEARRRVNQGAWDYLVGGAESETTLRRNRQAFDQIAFRPRILVDVSEIDTSTTFLGHKLRIPAILAPIGSLQVFDPGAAVASTTAATEFGIMHAISSVTEPALEVTAAATPTPKIFQLYVHGDMQWTKDIVGRAKQAGYAALALTVDVAHYSRRERPMLTRYQPPTRRVAPDRKHLASLTWETMDIIRDMTGLPFLLKGVQTAEDAAIAVQHGVDVIWVSNHGGRQIDHGLGSMESLPEIVQAVNGKARIIVDGGVQRGSDILKAVALGADAVALGRLQAWGLAAGGKEGVIRMLEILEDELISAMGLTGLTSISKVTPKYVCKATPVTPAHEMSAWVNMAIDRIH</sequence>
<feature type="domain" description="FMN hydroxy acid dehydrogenase" evidence="8">
    <location>
        <begin position="1"/>
        <end position="339"/>
    </location>
</feature>
<feature type="binding site" evidence="7">
    <location>
        <begin position="79"/>
        <end position="81"/>
    </location>
    <ligand>
        <name>FMN</name>
        <dbReference type="ChEBI" id="CHEBI:58210"/>
    </ligand>
</feature>
<organism evidence="9 10">
    <name type="scientific">Tectimicrobiota bacterium</name>
    <dbReference type="NCBI Taxonomy" id="2528274"/>
    <lineage>
        <taxon>Bacteria</taxon>
        <taxon>Pseudomonadati</taxon>
        <taxon>Nitrospinota/Tectimicrobiota group</taxon>
        <taxon>Candidatus Tectimicrobiota</taxon>
    </lineage>
</organism>
<dbReference type="PROSITE" id="PS51349">
    <property type="entry name" value="FMN_HYDROXY_ACID_DH_2"/>
    <property type="match status" value="1"/>
</dbReference>
<keyword evidence="2 7" id="KW-0285">Flavoprotein</keyword>
<dbReference type="Proteomes" id="UP000712673">
    <property type="component" value="Unassembled WGS sequence"/>
</dbReference>
<proteinExistence type="inferred from homology"/>
<reference evidence="9" key="1">
    <citation type="submission" date="2019-03" db="EMBL/GenBank/DDBJ databases">
        <title>Lake Tanganyika Metagenome-Assembled Genomes (MAGs).</title>
        <authorList>
            <person name="Tran P."/>
        </authorList>
    </citation>
    <scope>NUCLEOTIDE SEQUENCE</scope>
    <source>
        <strain evidence="9">K_DeepCast_65m_m2_066</strain>
    </source>
</reference>
<evidence type="ECO:0000256" key="6">
    <source>
        <dbReference type="PIRSR" id="PIRSR000138-1"/>
    </source>
</evidence>
<evidence type="ECO:0000259" key="8">
    <source>
        <dbReference type="PROSITE" id="PS51349"/>
    </source>
</evidence>
<evidence type="ECO:0000256" key="3">
    <source>
        <dbReference type="ARBA" id="ARBA00022643"/>
    </source>
</evidence>
<dbReference type="GO" id="GO:0004459">
    <property type="term" value="F:L-lactate dehydrogenase (NAD+) activity"/>
    <property type="evidence" value="ECO:0007669"/>
    <property type="project" value="TreeGrafter"/>
</dbReference>
<accession>A0A937VY10</accession>
<dbReference type="PANTHER" id="PTHR10578">
    <property type="entry name" value="S -2-HYDROXY-ACID OXIDASE-RELATED"/>
    <property type="match status" value="1"/>
</dbReference>
<feature type="binding site" evidence="7">
    <location>
        <position position="26"/>
    </location>
    <ligand>
        <name>glyoxylate</name>
        <dbReference type="ChEBI" id="CHEBI:36655"/>
    </ligand>
</feature>
<dbReference type="InterPro" id="IPR037396">
    <property type="entry name" value="FMN_HAD"/>
</dbReference>
<evidence type="ECO:0000256" key="2">
    <source>
        <dbReference type="ARBA" id="ARBA00022630"/>
    </source>
</evidence>
<keyword evidence="3 7" id="KW-0288">FMN</keyword>
<comment type="caution">
    <text evidence="9">The sequence shown here is derived from an EMBL/GenBank/DDBJ whole genome shotgun (WGS) entry which is preliminary data.</text>
</comment>
<feature type="binding site" evidence="7">
    <location>
        <position position="232"/>
    </location>
    <ligand>
        <name>FMN</name>
        <dbReference type="ChEBI" id="CHEBI:58210"/>
    </ligand>
</feature>
<comment type="cofactor">
    <cofactor evidence="1">
        <name>FMN</name>
        <dbReference type="ChEBI" id="CHEBI:58210"/>
    </cofactor>
</comment>
<evidence type="ECO:0000256" key="5">
    <source>
        <dbReference type="ARBA" id="ARBA00024042"/>
    </source>
</evidence>
<feature type="active site" description="Proton acceptor" evidence="6">
    <location>
        <position position="234"/>
    </location>
</feature>
<dbReference type="InterPro" id="IPR008259">
    <property type="entry name" value="FMN_hydac_DH_AS"/>
</dbReference>
<gene>
    <name evidence="9" type="ORF">FJZ47_00350</name>
</gene>
<feature type="binding site" evidence="7">
    <location>
        <position position="166"/>
    </location>
    <ligand>
        <name>glyoxylate</name>
        <dbReference type="ChEBI" id="CHEBI:36655"/>
    </ligand>
</feature>
<evidence type="ECO:0000313" key="9">
    <source>
        <dbReference type="EMBL" id="MBM3222245.1"/>
    </source>
</evidence>
<feature type="binding site" evidence="7">
    <location>
        <begin position="288"/>
        <end position="289"/>
    </location>
    <ligand>
        <name>FMN</name>
        <dbReference type="ChEBI" id="CHEBI:58210"/>
    </ligand>
</feature>
<dbReference type="PANTHER" id="PTHR10578:SF107">
    <property type="entry name" value="2-HYDROXYACID OXIDASE 1"/>
    <property type="match status" value="1"/>
</dbReference>
<evidence type="ECO:0000313" key="10">
    <source>
        <dbReference type="Proteomes" id="UP000712673"/>
    </source>
</evidence>
<evidence type="ECO:0000256" key="7">
    <source>
        <dbReference type="PIRSR" id="PIRSR000138-2"/>
    </source>
</evidence>
<feature type="binding site" evidence="7">
    <location>
        <position position="237"/>
    </location>
    <ligand>
        <name>glyoxylate</name>
        <dbReference type="ChEBI" id="CHEBI:36655"/>
    </ligand>
</feature>
<dbReference type="Pfam" id="PF01070">
    <property type="entry name" value="FMN_dh"/>
    <property type="match status" value="1"/>
</dbReference>
<dbReference type="CDD" id="cd02809">
    <property type="entry name" value="alpha_hydroxyacid_oxid_FMN"/>
    <property type="match status" value="1"/>
</dbReference>
<dbReference type="Gene3D" id="3.20.20.70">
    <property type="entry name" value="Aldolase class I"/>
    <property type="match status" value="1"/>
</dbReference>
<evidence type="ECO:0000256" key="1">
    <source>
        <dbReference type="ARBA" id="ARBA00001917"/>
    </source>
</evidence>
<dbReference type="InterPro" id="IPR000262">
    <property type="entry name" value="FMN-dep_DH"/>
</dbReference>
<name>A0A937VY10_UNCTE</name>
<dbReference type="InterPro" id="IPR013785">
    <property type="entry name" value="Aldolase_TIM"/>
</dbReference>
<dbReference type="EMBL" id="VGLS01000004">
    <property type="protein sequence ID" value="MBM3222245.1"/>
    <property type="molecule type" value="Genomic_DNA"/>
</dbReference>
<feature type="binding site" evidence="7">
    <location>
        <position position="210"/>
    </location>
    <ligand>
        <name>FMN</name>
        <dbReference type="ChEBI" id="CHEBI:58210"/>
    </ligand>
</feature>
<dbReference type="GO" id="GO:0010181">
    <property type="term" value="F:FMN binding"/>
    <property type="evidence" value="ECO:0007669"/>
    <property type="project" value="InterPro"/>
</dbReference>
<dbReference type="GO" id="GO:0009060">
    <property type="term" value="P:aerobic respiration"/>
    <property type="evidence" value="ECO:0007669"/>
    <property type="project" value="TreeGrafter"/>
</dbReference>
<feature type="binding site" evidence="7">
    <location>
        <position position="129"/>
    </location>
    <ligand>
        <name>FMN</name>
        <dbReference type="ChEBI" id="CHEBI:58210"/>
    </ligand>
</feature>
<protein>
    <submittedName>
        <fullName evidence="9">Alpha-hydroxy-acid oxidizing protein</fullName>
    </submittedName>
</protein>
<comment type="similarity">
    <text evidence="5">Belongs to the FMN-dependent alpha-hydroxy acid dehydrogenase family.</text>
</comment>
<dbReference type="PIRSF" id="PIRSF000138">
    <property type="entry name" value="Al-hdrx_acd_dh"/>
    <property type="match status" value="1"/>
</dbReference>
<feature type="binding site" evidence="7">
    <location>
        <position position="108"/>
    </location>
    <ligand>
        <name>FMN</name>
        <dbReference type="ChEBI" id="CHEBI:58210"/>
    </ligand>
</feature>
<dbReference type="SUPFAM" id="SSF51395">
    <property type="entry name" value="FMN-linked oxidoreductases"/>
    <property type="match status" value="1"/>
</dbReference>